<name>A0A9X2GNA4_9ACTN</name>
<evidence type="ECO:0000256" key="2">
    <source>
        <dbReference type="SAM" id="Phobius"/>
    </source>
</evidence>
<sequence>MTTPMTTPGTPQVTAPETTPETPPVTTPVTARRARLSVFTVTLTLFAGLLVFLGAQNAGTVVSAAFADGQAGRFVPRELSCVQHPGHESCVWTGDFASAGGTVLLRGVELYGSDRTTHRAGLPVPAVDVGAPARVYGPGGSGEWMFRALLLAAAAAILWSLYGRRPRRTPAPPATRP</sequence>
<dbReference type="EMBL" id="JAMZEB010000002">
    <property type="protein sequence ID" value="MCP2357783.1"/>
    <property type="molecule type" value="Genomic_DNA"/>
</dbReference>
<comment type="caution">
    <text evidence="3">The sequence shown here is derived from an EMBL/GenBank/DDBJ whole genome shotgun (WGS) entry which is preliminary data.</text>
</comment>
<feature type="transmembrane region" description="Helical" evidence="2">
    <location>
        <begin position="144"/>
        <end position="162"/>
    </location>
</feature>
<proteinExistence type="predicted"/>
<keyword evidence="2" id="KW-0472">Membrane</keyword>
<feature type="transmembrane region" description="Helical" evidence="2">
    <location>
        <begin position="36"/>
        <end position="55"/>
    </location>
</feature>
<keyword evidence="2" id="KW-1133">Transmembrane helix</keyword>
<organism evidence="3 4">
    <name type="scientific">Nonomuraea thailandensis</name>
    <dbReference type="NCBI Taxonomy" id="1188745"/>
    <lineage>
        <taxon>Bacteria</taxon>
        <taxon>Bacillati</taxon>
        <taxon>Actinomycetota</taxon>
        <taxon>Actinomycetes</taxon>
        <taxon>Streptosporangiales</taxon>
        <taxon>Streptosporangiaceae</taxon>
        <taxon>Nonomuraea</taxon>
    </lineage>
</organism>
<dbReference type="Proteomes" id="UP001139648">
    <property type="component" value="Unassembled WGS sequence"/>
</dbReference>
<reference evidence="3" key="1">
    <citation type="submission" date="2022-06" db="EMBL/GenBank/DDBJ databases">
        <title>Sequencing the genomes of 1000 actinobacteria strains.</title>
        <authorList>
            <person name="Klenk H.-P."/>
        </authorList>
    </citation>
    <scope>NUCLEOTIDE SEQUENCE</scope>
    <source>
        <strain evidence="3">DSM 46694</strain>
    </source>
</reference>
<dbReference type="AlphaFoldDB" id="A0A9X2GNA4"/>
<evidence type="ECO:0000313" key="4">
    <source>
        <dbReference type="Proteomes" id="UP001139648"/>
    </source>
</evidence>
<dbReference type="RefSeq" id="WP_345694415.1">
    <property type="nucleotide sequence ID" value="NZ_BAABKA010000026.1"/>
</dbReference>
<accession>A0A9X2GNA4</accession>
<evidence type="ECO:0000313" key="3">
    <source>
        <dbReference type="EMBL" id="MCP2357783.1"/>
    </source>
</evidence>
<feature type="compositionally biased region" description="Low complexity" evidence="1">
    <location>
        <begin position="1"/>
        <end position="20"/>
    </location>
</feature>
<keyword evidence="2" id="KW-0812">Transmembrane</keyword>
<feature type="region of interest" description="Disordered" evidence="1">
    <location>
        <begin position="1"/>
        <end position="28"/>
    </location>
</feature>
<gene>
    <name evidence="3" type="ORF">HD597_004803</name>
</gene>
<evidence type="ECO:0000256" key="1">
    <source>
        <dbReference type="SAM" id="MobiDB-lite"/>
    </source>
</evidence>
<keyword evidence="4" id="KW-1185">Reference proteome</keyword>
<protein>
    <submittedName>
        <fullName evidence="3">Uncharacterized protein</fullName>
    </submittedName>
</protein>